<proteinExistence type="predicted"/>
<evidence type="ECO:0000313" key="2">
    <source>
        <dbReference type="EMBL" id="KGO89554.1"/>
    </source>
</evidence>
<dbReference type="STRING" id="1121899.GCA_000430025_00565"/>
<name>A0A0A2MBB3_9FLAO</name>
<keyword evidence="1" id="KW-0472">Membrane</keyword>
<sequence>MCAYKAYVLTNPNGFKPNAHAMQISKVNELLKPFEDKILSFVAESNQPIEKFTVRVSTSQFKYDPINVLNEVSVDCDNFRFVTNGTVPQYPLNESPVTTTTVQPAPSAESTIKVIEPTNTGSGGIIIGGIALAGLLLFLARKKNKNN</sequence>
<keyword evidence="3" id="KW-1185">Reference proteome</keyword>
<accession>A0A0A2MBB3</accession>
<dbReference type="NCBIfam" id="TIGR01167">
    <property type="entry name" value="LPXTG_anchor"/>
    <property type="match status" value="1"/>
</dbReference>
<keyword evidence="1" id="KW-1133">Transmembrane helix</keyword>
<dbReference type="AlphaFoldDB" id="A0A0A2MBB3"/>
<dbReference type="EMBL" id="JRLW01000008">
    <property type="protein sequence ID" value="KGO89554.1"/>
    <property type="molecule type" value="Genomic_DNA"/>
</dbReference>
<dbReference type="Proteomes" id="UP000030121">
    <property type="component" value="Unassembled WGS sequence"/>
</dbReference>
<evidence type="ECO:0000313" key="3">
    <source>
        <dbReference type="Proteomes" id="UP000030121"/>
    </source>
</evidence>
<feature type="transmembrane region" description="Helical" evidence="1">
    <location>
        <begin position="121"/>
        <end position="140"/>
    </location>
</feature>
<comment type="caution">
    <text evidence="2">The sequence shown here is derived from an EMBL/GenBank/DDBJ whole genome shotgun (WGS) entry which is preliminary data.</text>
</comment>
<protein>
    <submittedName>
        <fullName evidence="2">Uncharacterized protein</fullName>
    </submittedName>
</protein>
<dbReference type="eggNOG" id="ENOG5032HG1">
    <property type="taxonomic scope" value="Bacteria"/>
</dbReference>
<organism evidence="2 3">
    <name type="scientific">Flavobacterium suncheonense GH29-5 = DSM 17707</name>
    <dbReference type="NCBI Taxonomy" id="1121899"/>
    <lineage>
        <taxon>Bacteria</taxon>
        <taxon>Pseudomonadati</taxon>
        <taxon>Bacteroidota</taxon>
        <taxon>Flavobacteriia</taxon>
        <taxon>Flavobacteriales</taxon>
        <taxon>Flavobacteriaceae</taxon>
        <taxon>Flavobacterium</taxon>
    </lineage>
</organism>
<keyword evidence="1" id="KW-0812">Transmembrane</keyword>
<gene>
    <name evidence="2" type="ORF">Q764_07225</name>
</gene>
<dbReference type="NCBIfam" id="NF033846">
    <property type="entry name" value="Rumino_NPXTG"/>
    <property type="match status" value="1"/>
</dbReference>
<evidence type="ECO:0000256" key="1">
    <source>
        <dbReference type="SAM" id="Phobius"/>
    </source>
</evidence>
<reference evidence="2 3" key="1">
    <citation type="submission" date="2013-09" db="EMBL/GenBank/DDBJ databases">
        <authorList>
            <person name="Zeng Z."/>
            <person name="Chen C."/>
        </authorList>
    </citation>
    <scope>NUCLEOTIDE SEQUENCE [LARGE SCALE GENOMIC DNA]</scope>
    <source>
        <strain evidence="2 3">GH29-5</strain>
    </source>
</reference>